<evidence type="ECO:0000256" key="9">
    <source>
        <dbReference type="ARBA" id="ARBA00022516"/>
    </source>
</evidence>
<dbReference type="RefSeq" id="WP_072559587.1">
    <property type="nucleotide sequence ID" value="NZ_CP018154.1"/>
</dbReference>
<keyword evidence="16" id="KW-0594">Phospholipid biosynthesis</keyword>
<feature type="transmembrane region" description="Helical" evidence="24">
    <location>
        <begin position="159"/>
        <end position="178"/>
    </location>
</feature>
<evidence type="ECO:0000256" key="4">
    <source>
        <dbReference type="ARBA" id="ARBA00005189"/>
    </source>
</evidence>
<keyword evidence="17" id="KW-1208">Phospholipid metabolism</keyword>
<dbReference type="GO" id="GO:0004605">
    <property type="term" value="F:phosphatidate cytidylyltransferase activity"/>
    <property type="evidence" value="ECO:0007669"/>
    <property type="project" value="UniProtKB-EC"/>
</dbReference>
<keyword evidence="26" id="KW-1185">Reference proteome</keyword>
<evidence type="ECO:0000256" key="2">
    <source>
        <dbReference type="ARBA" id="ARBA00004651"/>
    </source>
</evidence>
<comment type="similarity">
    <text evidence="5">Belongs to the CDS family.</text>
</comment>
<evidence type="ECO:0000256" key="5">
    <source>
        <dbReference type="ARBA" id="ARBA00010185"/>
    </source>
</evidence>
<reference evidence="25 26" key="1">
    <citation type="submission" date="2016-11" db="EMBL/GenBank/DDBJ databases">
        <title>Sphingorhabdus sp. LPB0140, isolated from marine environment.</title>
        <authorList>
            <person name="Kim E."/>
            <person name="Yi H."/>
        </authorList>
    </citation>
    <scope>NUCLEOTIDE SEQUENCE [LARGE SCALE GENOMIC DNA]</scope>
    <source>
        <strain evidence="25 26">LPB0140</strain>
    </source>
</reference>
<evidence type="ECO:0000256" key="24">
    <source>
        <dbReference type="SAM" id="Phobius"/>
    </source>
</evidence>
<evidence type="ECO:0000256" key="20">
    <source>
        <dbReference type="ARBA" id="ARBA00032253"/>
    </source>
</evidence>
<keyword evidence="14" id="KW-0443">Lipid metabolism</keyword>
<evidence type="ECO:0000313" key="26">
    <source>
        <dbReference type="Proteomes" id="UP000242561"/>
    </source>
</evidence>
<evidence type="ECO:0000256" key="3">
    <source>
        <dbReference type="ARBA" id="ARBA00005119"/>
    </source>
</evidence>
<accession>A0A1L3JCS2</accession>
<evidence type="ECO:0000256" key="7">
    <source>
        <dbReference type="ARBA" id="ARBA00019373"/>
    </source>
</evidence>
<keyword evidence="10" id="KW-0808">Transferase</keyword>
<evidence type="ECO:0000256" key="21">
    <source>
        <dbReference type="ARBA" id="ARBA00032396"/>
    </source>
</evidence>
<comment type="catalytic activity">
    <reaction evidence="1">
        <text>a 1,2-diacyl-sn-glycero-3-phosphate + CTP + H(+) = a CDP-1,2-diacyl-sn-glycerol + diphosphate</text>
        <dbReference type="Rhea" id="RHEA:16229"/>
        <dbReference type="ChEBI" id="CHEBI:15378"/>
        <dbReference type="ChEBI" id="CHEBI:33019"/>
        <dbReference type="ChEBI" id="CHEBI:37563"/>
        <dbReference type="ChEBI" id="CHEBI:58332"/>
        <dbReference type="ChEBI" id="CHEBI:58608"/>
        <dbReference type="EC" id="2.7.7.41"/>
    </reaction>
</comment>
<comment type="subcellular location">
    <subcellularLocation>
        <location evidence="2">Cell membrane</location>
        <topology evidence="2">Multi-pass membrane protein</topology>
    </subcellularLocation>
</comment>
<comment type="pathway">
    <text evidence="3">Phospholipid metabolism; CDP-diacylglycerol biosynthesis; CDP-diacylglycerol from sn-glycerol 3-phosphate: step 3/3.</text>
</comment>
<evidence type="ECO:0000256" key="23">
    <source>
        <dbReference type="ARBA" id="ARBA00033406"/>
    </source>
</evidence>
<dbReference type="STRING" id="1913578.LPB140_09205"/>
<dbReference type="PANTHER" id="PTHR46382:SF1">
    <property type="entry name" value="PHOSPHATIDATE CYTIDYLYLTRANSFERASE"/>
    <property type="match status" value="1"/>
</dbReference>
<evidence type="ECO:0000256" key="16">
    <source>
        <dbReference type="ARBA" id="ARBA00023209"/>
    </source>
</evidence>
<evidence type="ECO:0000256" key="14">
    <source>
        <dbReference type="ARBA" id="ARBA00023098"/>
    </source>
</evidence>
<feature type="transmembrane region" description="Helical" evidence="24">
    <location>
        <begin position="211"/>
        <end position="230"/>
    </location>
</feature>
<keyword evidence="12" id="KW-0548">Nucleotidyltransferase</keyword>
<name>A0A1L3JCS2_9SPHN</name>
<evidence type="ECO:0000256" key="10">
    <source>
        <dbReference type="ARBA" id="ARBA00022679"/>
    </source>
</evidence>
<dbReference type="GO" id="GO:0005886">
    <property type="term" value="C:plasma membrane"/>
    <property type="evidence" value="ECO:0007669"/>
    <property type="project" value="UniProtKB-SubCell"/>
</dbReference>
<gene>
    <name evidence="25" type="ORF">LPB140_09205</name>
</gene>
<dbReference type="OrthoDB" id="9799199at2"/>
<evidence type="ECO:0000256" key="17">
    <source>
        <dbReference type="ARBA" id="ARBA00023264"/>
    </source>
</evidence>
<evidence type="ECO:0000256" key="22">
    <source>
        <dbReference type="ARBA" id="ARBA00032743"/>
    </source>
</evidence>
<evidence type="ECO:0000256" key="19">
    <source>
        <dbReference type="ARBA" id="ARBA00031825"/>
    </source>
</evidence>
<evidence type="ECO:0000313" key="25">
    <source>
        <dbReference type="EMBL" id="APG62935.1"/>
    </source>
</evidence>
<keyword evidence="15 24" id="KW-0472">Membrane</keyword>
<evidence type="ECO:0000256" key="12">
    <source>
        <dbReference type="ARBA" id="ARBA00022695"/>
    </source>
</evidence>
<dbReference type="Proteomes" id="UP000242561">
    <property type="component" value="Chromosome"/>
</dbReference>
<evidence type="ECO:0000256" key="1">
    <source>
        <dbReference type="ARBA" id="ARBA00001698"/>
    </source>
</evidence>
<feature type="transmembrane region" description="Helical" evidence="24">
    <location>
        <begin position="64"/>
        <end position="84"/>
    </location>
</feature>
<dbReference type="AlphaFoldDB" id="A0A1L3JCS2"/>
<dbReference type="EC" id="2.7.7.41" evidence="6"/>
<evidence type="ECO:0000256" key="6">
    <source>
        <dbReference type="ARBA" id="ARBA00012487"/>
    </source>
</evidence>
<dbReference type="EMBL" id="CP018154">
    <property type="protein sequence ID" value="APG62935.1"/>
    <property type="molecule type" value="Genomic_DNA"/>
</dbReference>
<feature type="transmembrane region" description="Helical" evidence="24">
    <location>
        <begin position="21"/>
        <end position="44"/>
    </location>
</feature>
<feature type="transmembrane region" description="Helical" evidence="24">
    <location>
        <begin position="130"/>
        <end position="152"/>
    </location>
</feature>
<evidence type="ECO:0000256" key="18">
    <source>
        <dbReference type="ARBA" id="ARBA00029893"/>
    </source>
</evidence>
<protein>
    <recommendedName>
        <fullName evidence="7">Phosphatidate cytidylyltransferase</fullName>
        <ecNumber evidence="6">2.7.7.41</ecNumber>
    </recommendedName>
    <alternativeName>
        <fullName evidence="20">CDP-DAG synthase</fullName>
    </alternativeName>
    <alternativeName>
        <fullName evidence="22">CDP-DG synthase</fullName>
    </alternativeName>
    <alternativeName>
        <fullName evidence="18">CDP-diacylglycerol synthase</fullName>
    </alternativeName>
    <alternativeName>
        <fullName evidence="21">CDP-diglyceride pyrophosphorylase</fullName>
    </alternativeName>
    <alternativeName>
        <fullName evidence="23">CDP-diglyceride synthase</fullName>
    </alternativeName>
    <alternativeName>
        <fullName evidence="19">CTP:phosphatidate cytidylyltransferase</fullName>
    </alternativeName>
</protein>
<comment type="pathway">
    <text evidence="4">Lipid metabolism.</text>
</comment>
<evidence type="ECO:0000256" key="13">
    <source>
        <dbReference type="ARBA" id="ARBA00022989"/>
    </source>
</evidence>
<dbReference type="PANTHER" id="PTHR46382">
    <property type="entry name" value="PHOSPHATIDATE CYTIDYLYLTRANSFERASE"/>
    <property type="match status" value="1"/>
</dbReference>
<feature type="transmembrane region" description="Helical" evidence="24">
    <location>
        <begin position="91"/>
        <end position="110"/>
    </location>
</feature>
<evidence type="ECO:0000256" key="11">
    <source>
        <dbReference type="ARBA" id="ARBA00022692"/>
    </source>
</evidence>
<dbReference type="GO" id="GO:0016024">
    <property type="term" value="P:CDP-diacylglycerol biosynthetic process"/>
    <property type="evidence" value="ECO:0007669"/>
    <property type="project" value="TreeGrafter"/>
</dbReference>
<keyword evidence="13 24" id="KW-1133">Transmembrane helix</keyword>
<keyword evidence="11 24" id="KW-0812">Transmembrane</keyword>
<keyword evidence="8" id="KW-1003">Cell membrane</keyword>
<sequence>MAEGKNNDLKVRSISALFMMLIAGGALYAGGWFFGFFMAAAGIVILKEWMALSNKIATTFLGKFIWAICAIIYIGLAVAAIILFRVKDDDWQAVLALISVVIATDVGAYFAGRSIGGPKLAPKISPNKTWAGLIGGMSAAGIIWVIFVSYDFAPAGGDFGIAVIFLTGAFMAILAQGGDLLESWMKRRAGVKDSGNFIPGHGGLFDRADGMIALFFVIGLTHIIILRDMVIG</sequence>
<evidence type="ECO:0000256" key="8">
    <source>
        <dbReference type="ARBA" id="ARBA00022475"/>
    </source>
</evidence>
<dbReference type="Pfam" id="PF01148">
    <property type="entry name" value="CTP_transf_1"/>
    <property type="match status" value="1"/>
</dbReference>
<dbReference type="KEGG" id="sphl:LPB140_09205"/>
<proteinExistence type="inferred from homology"/>
<organism evidence="25 26">
    <name type="scientific">Sphingorhabdus lutea</name>
    <dbReference type="NCBI Taxonomy" id="1913578"/>
    <lineage>
        <taxon>Bacteria</taxon>
        <taxon>Pseudomonadati</taxon>
        <taxon>Pseudomonadota</taxon>
        <taxon>Alphaproteobacteria</taxon>
        <taxon>Sphingomonadales</taxon>
        <taxon>Sphingomonadaceae</taxon>
        <taxon>Sphingorhabdus</taxon>
    </lineage>
</organism>
<keyword evidence="9" id="KW-0444">Lipid biosynthesis</keyword>
<evidence type="ECO:0000256" key="15">
    <source>
        <dbReference type="ARBA" id="ARBA00023136"/>
    </source>
</evidence>